<evidence type="ECO:0000256" key="1">
    <source>
        <dbReference type="PROSITE-ProRule" id="PRU00042"/>
    </source>
</evidence>
<sequence length="839" mass="98675">MAPHIQRDYHSIGDPSRYSLRTFRHGEKHCLQSHNFDVSKVNGKEDFFRCMGLQMKRYQYKYKMPNSDHKVKKINIPTGVTLRDCRVIILGATCELCGKCFKCKTDLNIHNSLKHQTHEKIHIAIKGTQCSENDIDVWEEIPKSLNYTTIESSKNFITKLHKKLHLTLKIGKEVISKISVKRKHLKRKKINIHTQTELHCESELITGENEYESVVSRIDPSVFCNSPCLRCNSCIHVVESSNRYAAGNIVADKQVVYGNSAMQEENHISNRLSCATCANEKCSIVHECISSSHVKCAHNKTKDELQSDNLSESTNISSKPIRQTCLQNKNENKKEIDINANQIQKDFIINEIEKYASENLQDISNKIQVIVPLIMPIIVPNTNVSSSPIKLTIQSMPVEQKEQQQSLQPEEGQQHYLQEQSQEKQKQSQQYSQHLQQDQQMKQKQEQLQKQSQQCSQQQQQQQQNQQIKQESQQHLQQNQQMKQEQQHLQDQQMKQEQQHLQQDQQIKQEQQHFQKQLQEQQNQHQLLQEEQMKQEQQQHLQQNQQMKQEQQQHLQQNQQMKQEQQQHLQQNQQMKQEQQQHLQEQLQEQQQYLQEQLQEQQSQHKLLQEQQMKQDQQQYLQEQQHQLKKISILTMKDDVNNEIEEVLRIVRGRITNTEINHESPTRFEQEMLVQDAIRDMKRMEEQGWHLLEKKISGSIMKKKRNIKSNIKCSNANDEYAKRKKNIVSESNSEYKNLNKEKYISNVKEHTKIQSNNNVSLCASDNTKENLMICNENINTTSEILRQYNINYCNDIFEIKNNMENIRESISRFLAPCSGGMENRSNVPVVIDLVNGTDE</sequence>
<accession>A0A8B6YX97</accession>
<reference evidence="6" key="2">
    <citation type="submission" date="2025-04" db="UniProtKB">
        <authorList>
            <consortium name="RefSeq"/>
        </authorList>
    </citation>
    <scope>IDENTIFICATION</scope>
    <source>
        <strain evidence="6">DH4</strain>
        <tissue evidence="6">Whole body</tissue>
    </source>
</reference>
<proteinExistence type="predicted"/>
<keyword evidence="5" id="KW-1185">Reference proteome</keyword>
<keyword evidence="1" id="KW-0863">Zinc-finger</keyword>
<keyword evidence="1" id="KW-0862">Zinc</keyword>
<name>A0A7M7GN37_APIME</name>
<reference evidence="4" key="1">
    <citation type="submission" date="2021-01" db="UniProtKB">
        <authorList>
            <consortium name="EnsemblMetazoa"/>
        </authorList>
    </citation>
    <scope>IDENTIFICATION</scope>
    <source>
        <strain evidence="4">DH4</strain>
    </source>
</reference>
<feature type="compositionally biased region" description="Low complexity" evidence="2">
    <location>
        <begin position="403"/>
        <end position="420"/>
    </location>
</feature>
<dbReference type="GeneID" id="102655446"/>
<dbReference type="RefSeq" id="XP_006561322.1">
    <property type="nucleotide sequence ID" value="XM_006561259.3"/>
</dbReference>
<evidence type="ECO:0000256" key="2">
    <source>
        <dbReference type="SAM" id="MobiDB-lite"/>
    </source>
</evidence>
<dbReference type="PROSITE" id="PS00028">
    <property type="entry name" value="ZINC_FINGER_C2H2_1"/>
    <property type="match status" value="1"/>
</dbReference>
<evidence type="ECO:0000313" key="6">
    <source>
        <dbReference type="RefSeq" id="XP_006561322.1"/>
    </source>
</evidence>
<protein>
    <submittedName>
        <fullName evidence="6">Bromodomain-containing protein DDB_G0280777</fullName>
    </submittedName>
</protein>
<accession>A0A7M7GN37</accession>
<feature type="compositionally biased region" description="Low complexity" evidence="2">
    <location>
        <begin position="427"/>
        <end position="440"/>
    </location>
</feature>
<organism evidence="4">
    <name type="scientific">Apis mellifera</name>
    <name type="common">Honeybee</name>
    <dbReference type="NCBI Taxonomy" id="7460"/>
    <lineage>
        <taxon>Eukaryota</taxon>
        <taxon>Metazoa</taxon>
        <taxon>Ecdysozoa</taxon>
        <taxon>Arthropoda</taxon>
        <taxon>Hexapoda</taxon>
        <taxon>Insecta</taxon>
        <taxon>Pterygota</taxon>
        <taxon>Neoptera</taxon>
        <taxon>Endopterygota</taxon>
        <taxon>Hymenoptera</taxon>
        <taxon>Apocrita</taxon>
        <taxon>Aculeata</taxon>
        <taxon>Apoidea</taxon>
        <taxon>Anthophila</taxon>
        <taxon>Apidae</taxon>
        <taxon>Apis</taxon>
    </lineage>
</organism>
<dbReference type="OMA" id="QSDINHE"/>
<dbReference type="EnsemblMetazoa" id="XM_006561259">
    <property type="protein sequence ID" value="XP_006561322"/>
    <property type="gene ID" value="LOC102655446"/>
</dbReference>
<dbReference type="PROSITE" id="PS50157">
    <property type="entry name" value="ZINC_FINGER_C2H2_2"/>
    <property type="match status" value="1"/>
</dbReference>
<feature type="region of interest" description="Disordered" evidence="2">
    <location>
        <begin position="470"/>
        <end position="578"/>
    </location>
</feature>
<feature type="domain" description="C2H2-type" evidence="3">
    <location>
        <begin position="92"/>
        <end position="120"/>
    </location>
</feature>
<dbReference type="OrthoDB" id="7527567at2759"/>
<keyword evidence="1" id="KW-0479">Metal-binding</keyword>
<evidence type="ECO:0000313" key="4">
    <source>
        <dbReference type="EnsemblMetazoa" id="XP_006561322"/>
    </source>
</evidence>
<dbReference type="GO" id="GO:0008270">
    <property type="term" value="F:zinc ion binding"/>
    <property type="evidence" value="ECO:0007669"/>
    <property type="project" value="UniProtKB-KW"/>
</dbReference>
<dbReference type="InterPro" id="IPR013087">
    <property type="entry name" value="Znf_C2H2_type"/>
</dbReference>
<dbReference type="Proteomes" id="UP000005203">
    <property type="component" value="Linkage group LG6"/>
</dbReference>
<dbReference type="KEGG" id="ame:102655446"/>
<gene>
    <name evidence="4" type="primary">102655446</name>
    <name evidence="6" type="synonym">LOC102655446</name>
</gene>
<dbReference type="AlphaFoldDB" id="A0A7M7GN37"/>
<evidence type="ECO:0000259" key="3">
    <source>
        <dbReference type="PROSITE" id="PS50157"/>
    </source>
</evidence>
<evidence type="ECO:0000313" key="5">
    <source>
        <dbReference type="Proteomes" id="UP000005203"/>
    </source>
</evidence>
<feature type="region of interest" description="Disordered" evidence="2">
    <location>
        <begin position="400"/>
        <end position="444"/>
    </location>
</feature>